<dbReference type="EMBL" id="JAGMUU010000073">
    <property type="protein sequence ID" value="KAH7109381.1"/>
    <property type="molecule type" value="Genomic_DNA"/>
</dbReference>
<accession>A0A9P9I6B4</accession>
<dbReference type="Proteomes" id="UP000717696">
    <property type="component" value="Unassembled WGS sequence"/>
</dbReference>
<evidence type="ECO:0000313" key="2">
    <source>
        <dbReference type="Proteomes" id="UP000717696"/>
    </source>
</evidence>
<keyword evidence="2" id="KW-1185">Reference proteome</keyword>
<protein>
    <recommendedName>
        <fullName evidence="3">Amidase domain-containing protein</fullName>
    </recommendedName>
</protein>
<dbReference type="OrthoDB" id="6428749at2759"/>
<comment type="caution">
    <text evidence="1">The sequence shown here is derived from an EMBL/GenBank/DDBJ whole genome shotgun (WGS) entry which is preliminary data.</text>
</comment>
<sequence>MATPDWQALIREKRAFRESQIPAEWRLDKKVTSQAHRDNPISAFDLLHQTNLKADKNIDTGDVEGFDASALDGAPAHVQVVGWSLRDEEVLMATEVIAEILGNTYKMKI</sequence>
<evidence type="ECO:0008006" key="3">
    <source>
        <dbReference type="Google" id="ProtNLM"/>
    </source>
</evidence>
<gene>
    <name evidence="1" type="ORF">B0J13DRAFT_614492</name>
</gene>
<name>A0A9P9I6B4_9HYPO</name>
<evidence type="ECO:0000313" key="1">
    <source>
        <dbReference type="EMBL" id="KAH7109381.1"/>
    </source>
</evidence>
<organism evidence="1 2">
    <name type="scientific">Dactylonectria estremocensis</name>
    <dbReference type="NCBI Taxonomy" id="1079267"/>
    <lineage>
        <taxon>Eukaryota</taxon>
        <taxon>Fungi</taxon>
        <taxon>Dikarya</taxon>
        <taxon>Ascomycota</taxon>
        <taxon>Pezizomycotina</taxon>
        <taxon>Sordariomycetes</taxon>
        <taxon>Hypocreomycetidae</taxon>
        <taxon>Hypocreales</taxon>
        <taxon>Nectriaceae</taxon>
        <taxon>Dactylonectria</taxon>
    </lineage>
</organism>
<reference evidence="1" key="1">
    <citation type="journal article" date="2021" name="Nat. Commun.">
        <title>Genetic determinants of endophytism in the Arabidopsis root mycobiome.</title>
        <authorList>
            <person name="Mesny F."/>
            <person name="Miyauchi S."/>
            <person name="Thiergart T."/>
            <person name="Pickel B."/>
            <person name="Atanasova L."/>
            <person name="Karlsson M."/>
            <person name="Huettel B."/>
            <person name="Barry K.W."/>
            <person name="Haridas S."/>
            <person name="Chen C."/>
            <person name="Bauer D."/>
            <person name="Andreopoulos W."/>
            <person name="Pangilinan J."/>
            <person name="LaButti K."/>
            <person name="Riley R."/>
            <person name="Lipzen A."/>
            <person name="Clum A."/>
            <person name="Drula E."/>
            <person name="Henrissat B."/>
            <person name="Kohler A."/>
            <person name="Grigoriev I.V."/>
            <person name="Martin F.M."/>
            <person name="Hacquard S."/>
        </authorList>
    </citation>
    <scope>NUCLEOTIDE SEQUENCE</scope>
    <source>
        <strain evidence="1">MPI-CAGE-AT-0021</strain>
    </source>
</reference>
<proteinExistence type="predicted"/>
<dbReference type="PANTHER" id="PTHR46072">
    <property type="entry name" value="AMIDASE-RELATED-RELATED"/>
    <property type="match status" value="1"/>
</dbReference>
<dbReference type="AlphaFoldDB" id="A0A9P9I6B4"/>